<name>A0A0P7Z7F1_9GAMM</name>
<evidence type="ECO:0000259" key="7">
    <source>
        <dbReference type="Pfam" id="PF07992"/>
    </source>
</evidence>
<dbReference type="InterPro" id="IPR036188">
    <property type="entry name" value="FAD/NAD-bd_sf"/>
</dbReference>
<dbReference type="SUPFAM" id="SSF51905">
    <property type="entry name" value="FAD/NAD(P)-binding domain"/>
    <property type="match status" value="2"/>
</dbReference>
<evidence type="ECO:0000256" key="2">
    <source>
        <dbReference type="ARBA" id="ARBA00022630"/>
    </source>
</evidence>
<dbReference type="Pfam" id="PF07992">
    <property type="entry name" value="Pyr_redox_2"/>
    <property type="match status" value="1"/>
</dbReference>
<dbReference type="FunFam" id="3.50.50.60:FF:000034">
    <property type="entry name" value="sulfide:quinone oxidoreductase, mitochondrial"/>
    <property type="match status" value="1"/>
</dbReference>
<dbReference type="PANTHER" id="PTHR10632">
    <property type="entry name" value="SULFIDE:QUINONE OXIDOREDUCTASE"/>
    <property type="match status" value="1"/>
</dbReference>
<evidence type="ECO:0000256" key="1">
    <source>
        <dbReference type="ARBA" id="ARBA00001974"/>
    </source>
</evidence>
<dbReference type="PANTHER" id="PTHR10632:SF2">
    <property type="entry name" value="SULFIDE:QUINONE OXIDOREDUCTASE, MITOCHONDRIAL"/>
    <property type="match status" value="1"/>
</dbReference>
<reference evidence="8 9" key="1">
    <citation type="submission" date="2015-09" db="EMBL/GenBank/DDBJ databases">
        <title>Identification and resolution of microdiversity through metagenomic sequencing of parallel consortia.</title>
        <authorList>
            <person name="Nelson W.C."/>
            <person name="Romine M.F."/>
            <person name="Lindemann S.R."/>
        </authorList>
    </citation>
    <scope>NUCLEOTIDE SEQUENCE [LARGE SCALE GENOMIC DNA]</scope>
    <source>
        <strain evidence="8">HL-55</strain>
    </source>
</reference>
<dbReference type="PATRIC" id="fig|1305731.5.peg.1387"/>
<dbReference type="GO" id="GO:0048038">
    <property type="term" value="F:quinone binding"/>
    <property type="evidence" value="ECO:0007669"/>
    <property type="project" value="UniProtKB-KW"/>
</dbReference>
<evidence type="ECO:0000256" key="4">
    <source>
        <dbReference type="ARBA" id="ARBA00022827"/>
    </source>
</evidence>
<protein>
    <submittedName>
        <fullName evidence="8">Sulfide:quinone oxidoreductase</fullName>
        <ecNumber evidence="8">1.8.5.-</ecNumber>
    </submittedName>
</protein>
<gene>
    <name evidence="8" type="primary">sqr</name>
    <name evidence="8" type="ORF">HLUCCX14_00075</name>
</gene>
<dbReference type="Gene3D" id="3.50.50.60">
    <property type="entry name" value="FAD/NAD(P)-binding domain"/>
    <property type="match status" value="2"/>
</dbReference>
<dbReference type="Proteomes" id="UP000050416">
    <property type="component" value="Unassembled WGS sequence"/>
</dbReference>
<dbReference type="InterPro" id="IPR023753">
    <property type="entry name" value="FAD/NAD-binding_dom"/>
</dbReference>
<dbReference type="GO" id="GO:0071949">
    <property type="term" value="F:FAD binding"/>
    <property type="evidence" value="ECO:0007669"/>
    <property type="project" value="TreeGrafter"/>
</dbReference>
<dbReference type="STRING" id="1305731.GCA_000934705_02709"/>
<feature type="domain" description="FAD/NAD(P)-binding" evidence="7">
    <location>
        <begin position="15"/>
        <end position="128"/>
    </location>
</feature>
<evidence type="ECO:0000313" key="8">
    <source>
        <dbReference type="EMBL" id="KPQ30496.1"/>
    </source>
</evidence>
<evidence type="ECO:0000256" key="6">
    <source>
        <dbReference type="ARBA" id="ARBA00023002"/>
    </source>
</evidence>
<dbReference type="AlphaFoldDB" id="A0A0P7Z7F1"/>
<comment type="caution">
    <text evidence="8">The sequence shown here is derived from an EMBL/GenBank/DDBJ whole genome shotgun (WGS) entry which is preliminary data.</text>
</comment>
<sequence>MNQATTQAGSEKRHTVVIVGGGAGGISVASSIHKRDRDIDIAIIEPSAIHHYQPGWTMVGGGVFRPEVTSKPMSEVAPRFSSWYADKVTSIEPELNRVTLGDGSKVGYQVLILAPGLELNWAAIEGLESALGSSGVTSNYLEGMASYTWEMVQTLKKGTALFSQPPMPIKCAGAPQKAMYLSSDYWLKHNRLSDIDVQFHNAGAVLFGVPDYVPALQSYIDRYGIGTHFQSTLVAVNGPSRKATFRVTDSEGRSEDRDVGFDMLHAVPPQRAPEFIRESVLANEGGWLDLADDTLCHKRYSNIFGLGDVSGTGNAKTAAAVRKQAPVVAENVISTLRKAPMTAAYLGYGSCPLTVENGRIVLAEFGYNGVLQPSFPKWLNDGTQATRAAWWLKAKQLPTLYWHVMLKGREWMASPAVRSSR</sequence>
<dbReference type="EC" id="1.8.5.-" evidence="8"/>
<evidence type="ECO:0000256" key="3">
    <source>
        <dbReference type="ARBA" id="ARBA00022719"/>
    </source>
</evidence>
<keyword evidence="3" id="KW-0874">Quinone</keyword>
<dbReference type="OrthoDB" id="9802771at2"/>
<dbReference type="EMBL" id="LJZQ01000001">
    <property type="protein sequence ID" value="KPQ30496.1"/>
    <property type="molecule type" value="Genomic_DNA"/>
</dbReference>
<accession>A0A0P7Z7F1</accession>
<evidence type="ECO:0000313" key="9">
    <source>
        <dbReference type="Proteomes" id="UP000050416"/>
    </source>
</evidence>
<dbReference type="GO" id="GO:0070221">
    <property type="term" value="P:sulfide oxidation, using sulfide:quinone oxidoreductase"/>
    <property type="evidence" value="ECO:0007669"/>
    <property type="project" value="TreeGrafter"/>
</dbReference>
<comment type="cofactor">
    <cofactor evidence="1">
        <name>FAD</name>
        <dbReference type="ChEBI" id="CHEBI:57692"/>
    </cofactor>
</comment>
<evidence type="ECO:0000256" key="5">
    <source>
        <dbReference type="ARBA" id="ARBA00022946"/>
    </source>
</evidence>
<dbReference type="GO" id="GO:0070224">
    <property type="term" value="F:sulfide:quinone oxidoreductase activity"/>
    <property type="evidence" value="ECO:0007669"/>
    <property type="project" value="TreeGrafter"/>
</dbReference>
<keyword evidence="2" id="KW-0285">Flavoprotein</keyword>
<keyword evidence="6 8" id="KW-0560">Oxidoreductase</keyword>
<keyword evidence="5" id="KW-0809">Transit peptide</keyword>
<dbReference type="InterPro" id="IPR015904">
    <property type="entry name" value="Sulphide_quinone_reductase"/>
</dbReference>
<proteinExistence type="predicted"/>
<keyword evidence="4" id="KW-0274">FAD</keyword>
<organism evidence="8 9">
    <name type="scientific">Marinobacter excellens HL-55</name>
    <dbReference type="NCBI Taxonomy" id="1305731"/>
    <lineage>
        <taxon>Bacteria</taxon>
        <taxon>Pseudomonadati</taxon>
        <taxon>Pseudomonadota</taxon>
        <taxon>Gammaproteobacteria</taxon>
        <taxon>Pseudomonadales</taxon>
        <taxon>Marinobacteraceae</taxon>
        <taxon>Marinobacter</taxon>
    </lineage>
</organism>